<gene>
    <name evidence="1" type="ORF">F8D48_09190</name>
</gene>
<protein>
    <submittedName>
        <fullName evidence="1">Uncharacterized protein</fullName>
    </submittedName>
</protein>
<organism evidence="1 2">
    <name type="scientific">Adlercreutzia muris</name>
    <dbReference type="NCBI Taxonomy" id="1796610"/>
    <lineage>
        <taxon>Bacteria</taxon>
        <taxon>Bacillati</taxon>
        <taxon>Actinomycetota</taxon>
        <taxon>Coriobacteriia</taxon>
        <taxon>Eggerthellales</taxon>
        <taxon>Eggerthellaceae</taxon>
        <taxon>Adlercreutzia</taxon>
    </lineage>
</organism>
<dbReference type="AlphaFoldDB" id="A0A7C8FUX9"/>
<reference evidence="1 2" key="1">
    <citation type="submission" date="2019-09" db="EMBL/GenBank/DDBJ databases">
        <title>Whole genome shotgun sequencing (WGS) of Ellagibacter isourolithinifaciens DSM 104140(T) and Adlercreutzia muris DSM 29508(T).</title>
        <authorList>
            <person name="Stoll D.A."/>
            <person name="Danylec N."/>
            <person name="Huch M."/>
        </authorList>
    </citation>
    <scope>NUCLEOTIDE SEQUENCE [LARGE SCALE GENOMIC DNA]</scope>
    <source>
        <strain evidence="1 2">DSM 29508</strain>
    </source>
</reference>
<accession>A0A7C8FUX9</accession>
<dbReference type="RefSeq" id="WP_151431457.1">
    <property type="nucleotide sequence ID" value="NZ_JANJZI010000002.1"/>
</dbReference>
<evidence type="ECO:0000313" key="2">
    <source>
        <dbReference type="Proteomes" id="UP000479639"/>
    </source>
</evidence>
<name>A0A7C8FUX9_9ACTN</name>
<dbReference type="Proteomes" id="UP000479639">
    <property type="component" value="Unassembled WGS sequence"/>
</dbReference>
<proteinExistence type="predicted"/>
<sequence length="149" mass="16089">MRFTEIGGETIGYFDLEDMAPCRVCGVAPLLKENQGQATRLECPNCGIRTRQSTSGSCYGEWNAVMGGPTREQLIAAHVAGEEPPRAAFHPVIRPYERGDAPEVRVAYLRGVILQDGSFNCNGHCAFIRDDGGIGPDSCGPEDLFVEVG</sequence>
<keyword evidence="2" id="KW-1185">Reference proteome</keyword>
<comment type="caution">
    <text evidence="1">The sequence shown here is derived from an EMBL/GenBank/DDBJ whole genome shotgun (WGS) entry which is preliminary data.</text>
</comment>
<dbReference type="EMBL" id="WAJS01000030">
    <property type="protein sequence ID" value="KAB1642790.1"/>
    <property type="molecule type" value="Genomic_DNA"/>
</dbReference>
<evidence type="ECO:0000313" key="1">
    <source>
        <dbReference type="EMBL" id="KAB1642790.1"/>
    </source>
</evidence>